<dbReference type="NCBIfam" id="TIGR01352">
    <property type="entry name" value="tonB_Cterm"/>
    <property type="match status" value="1"/>
</dbReference>
<dbReference type="Proteomes" id="UP000198846">
    <property type="component" value="Unassembled WGS sequence"/>
</dbReference>
<feature type="region of interest" description="Disordered" evidence="5">
    <location>
        <begin position="33"/>
        <end position="73"/>
    </location>
</feature>
<dbReference type="EMBL" id="FNQK01000014">
    <property type="protein sequence ID" value="SEA46596.1"/>
    <property type="molecule type" value="Genomic_DNA"/>
</dbReference>
<organism evidence="7 8">
    <name type="scientific">Bizionia paragorgiae</name>
    <dbReference type="NCBI Taxonomy" id="283786"/>
    <lineage>
        <taxon>Bacteria</taxon>
        <taxon>Pseudomonadati</taxon>
        <taxon>Bacteroidota</taxon>
        <taxon>Flavobacteriia</taxon>
        <taxon>Flavobacteriales</taxon>
        <taxon>Flavobacteriaceae</taxon>
        <taxon>Bizionia</taxon>
    </lineage>
</organism>
<dbReference type="InterPro" id="IPR006260">
    <property type="entry name" value="TonB/TolA_C"/>
</dbReference>
<evidence type="ECO:0000256" key="5">
    <source>
        <dbReference type="SAM" id="MobiDB-lite"/>
    </source>
</evidence>
<accession>A0A1H4BES3</accession>
<feature type="domain" description="TonB C-terminal" evidence="6">
    <location>
        <begin position="135"/>
        <end position="193"/>
    </location>
</feature>
<keyword evidence="8" id="KW-1185">Reference proteome</keyword>
<dbReference type="GO" id="GO:0016020">
    <property type="term" value="C:membrane"/>
    <property type="evidence" value="ECO:0007669"/>
    <property type="project" value="UniProtKB-SubCell"/>
</dbReference>
<comment type="subcellular location">
    <subcellularLocation>
        <location evidence="1">Membrane</location>
        <topology evidence="1">Single-pass membrane protein</topology>
    </subcellularLocation>
</comment>
<evidence type="ECO:0000256" key="4">
    <source>
        <dbReference type="ARBA" id="ARBA00023136"/>
    </source>
</evidence>
<dbReference type="Gene3D" id="3.30.1150.10">
    <property type="match status" value="1"/>
</dbReference>
<dbReference type="GO" id="GO:0055085">
    <property type="term" value="P:transmembrane transport"/>
    <property type="evidence" value="ECO:0007669"/>
    <property type="project" value="InterPro"/>
</dbReference>
<keyword evidence="3" id="KW-1133">Transmembrane helix</keyword>
<protein>
    <submittedName>
        <fullName evidence="7">TonB family C-terminal domain-containing protein</fullName>
    </submittedName>
</protein>
<reference evidence="7 8" key="1">
    <citation type="submission" date="2016-10" db="EMBL/GenBank/DDBJ databases">
        <authorList>
            <person name="de Groot N.N."/>
        </authorList>
    </citation>
    <scope>NUCLEOTIDE SEQUENCE [LARGE SCALE GENOMIC DNA]</scope>
    <source>
        <strain evidence="7 8">DSM 23842</strain>
    </source>
</reference>
<evidence type="ECO:0000259" key="6">
    <source>
        <dbReference type="Pfam" id="PF03544"/>
    </source>
</evidence>
<dbReference type="STRING" id="283786.SAMN04487990_11451"/>
<evidence type="ECO:0000256" key="1">
    <source>
        <dbReference type="ARBA" id="ARBA00004167"/>
    </source>
</evidence>
<sequence length="198" mass="22024">MDISMVEPLEEPIPEIERLKKETNKAFNAAERQQLAKQTYQPIAPPKDYVRQPVEQPTKETNKTVTETEQQGTSAIKQDELTAFESVNAVLKKKSSKSRAESGQKTTNTNTTVRYSLVNRTAEYLPIPIYLCEANGTIIVNITVAKNGRVKETSINSSSNSNNKCLENSALEYAKKARFNTGSKAEQIGTITFSFEGK</sequence>
<proteinExistence type="predicted"/>
<evidence type="ECO:0000256" key="3">
    <source>
        <dbReference type="ARBA" id="ARBA00022989"/>
    </source>
</evidence>
<dbReference type="SUPFAM" id="SSF74653">
    <property type="entry name" value="TolA/TonB C-terminal domain"/>
    <property type="match status" value="1"/>
</dbReference>
<dbReference type="Pfam" id="PF03544">
    <property type="entry name" value="TonB_C"/>
    <property type="match status" value="1"/>
</dbReference>
<gene>
    <name evidence="7" type="ORF">SAMN04487990_11451</name>
</gene>
<evidence type="ECO:0000256" key="2">
    <source>
        <dbReference type="ARBA" id="ARBA00022692"/>
    </source>
</evidence>
<keyword evidence="2" id="KW-0812">Transmembrane</keyword>
<keyword evidence="4" id="KW-0472">Membrane</keyword>
<evidence type="ECO:0000313" key="7">
    <source>
        <dbReference type="EMBL" id="SEA46596.1"/>
    </source>
</evidence>
<evidence type="ECO:0000313" key="8">
    <source>
        <dbReference type="Proteomes" id="UP000198846"/>
    </source>
</evidence>
<dbReference type="InterPro" id="IPR037682">
    <property type="entry name" value="TonB_C"/>
</dbReference>
<name>A0A1H4BES3_BIZPA</name>
<dbReference type="AlphaFoldDB" id="A0A1H4BES3"/>